<dbReference type="RefSeq" id="WP_159441622.1">
    <property type="nucleotide sequence ID" value="NZ_FTOQ01000004.1"/>
</dbReference>
<accession>A0A1N7MDA4</accession>
<evidence type="ECO:0000313" key="3">
    <source>
        <dbReference type="Proteomes" id="UP000186684"/>
    </source>
</evidence>
<organism evidence="2 3">
    <name type="scientific">Roseivivax lentus</name>
    <dbReference type="NCBI Taxonomy" id="633194"/>
    <lineage>
        <taxon>Bacteria</taxon>
        <taxon>Pseudomonadati</taxon>
        <taxon>Pseudomonadota</taxon>
        <taxon>Alphaproteobacteria</taxon>
        <taxon>Rhodobacterales</taxon>
        <taxon>Roseobacteraceae</taxon>
        <taxon>Roseivivax</taxon>
    </lineage>
</organism>
<keyword evidence="3" id="KW-1185">Reference proteome</keyword>
<dbReference type="STRING" id="633194.SAMN05421759_104216"/>
<gene>
    <name evidence="2" type="ORF">SAMN05421759_104216</name>
</gene>
<feature type="signal peptide" evidence="1">
    <location>
        <begin position="1"/>
        <end position="19"/>
    </location>
</feature>
<reference evidence="3" key="1">
    <citation type="submission" date="2017-01" db="EMBL/GenBank/DDBJ databases">
        <authorList>
            <person name="Varghese N."/>
            <person name="Submissions S."/>
        </authorList>
    </citation>
    <scope>NUCLEOTIDE SEQUENCE [LARGE SCALE GENOMIC DNA]</scope>
    <source>
        <strain evidence="3">DSM 29430</strain>
    </source>
</reference>
<sequence>MRHTLALAIALVLAGPATATTFTPSFVDYWFPQASGETVTRPAPPAEQVR</sequence>
<dbReference type="AlphaFoldDB" id="A0A1N7MDA4"/>
<proteinExistence type="predicted"/>
<evidence type="ECO:0000313" key="2">
    <source>
        <dbReference type="EMBL" id="SIS84093.1"/>
    </source>
</evidence>
<dbReference type="Proteomes" id="UP000186684">
    <property type="component" value="Unassembled WGS sequence"/>
</dbReference>
<name>A0A1N7MDA4_9RHOB</name>
<evidence type="ECO:0000256" key="1">
    <source>
        <dbReference type="SAM" id="SignalP"/>
    </source>
</evidence>
<dbReference type="EMBL" id="FTOQ01000004">
    <property type="protein sequence ID" value="SIS84093.1"/>
    <property type="molecule type" value="Genomic_DNA"/>
</dbReference>
<keyword evidence="1" id="KW-0732">Signal</keyword>
<feature type="chain" id="PRO_5013111575" evidence="1">
    <location>
        <begin position="20"/>
        <end position="50"/>
    </location>
</feature>
<protein>
    <submittedName>
        <fullName evidence="2">Uncharacterized protein</fullName>
    </submittedName>
</protein>